<dbReference type="PANTHER" id="PTHR44520">
    <property type="entry name" value="RESPONSE REGULATOR RCP1-RELATED"/>
    <property type="match status" value="1"/>
</dbReference>
<dbReference type="GO" id="GO:0000160">
    <property type="term" value="P:phosphorelay signal transduction system"/>
    <property type="evidence" value="ECO:0007669"/>
    <property type="project" value="InterPro"/>
</dbReference>
<accession>L9XA82</accession>
<keyword evidence="1" id="KW-0597">Phosphoprotein</keyword>
<dbReference type="STRING" id="1227499.C493_08456"/>
<dbReference type="EMBL" id="AOHZ01000041">
    <property type="protein sequence ID" value="ELY57503.1"/>
    <property type="molecule type" value="Genomic_DNA"/>
</dbReference>
<dbReference type="InterPro" id="IPR001789">
    <property type="entry name" value="Sig_transdc_resp-reg_receiver"/>
</dbReference>
<proteinExistence type="predicted"/>
<protein>
    <submittedName>
        <fullName evidence="3">Response regulator receiver protein</fullName>
    </submittedName>
</protein>
<dbReference type="OrthoDB" id="9652at2157"/>
<evidence type="ECO:0000313" key="4">
    <source>
        <dbReference type="Proteomes" id="UP000011602"/>
    </source>
</evidence>
<dbReference type="Proteomes" id="UP000011602">
    <property type="component" value="Unassembled WGS sequence"/>
</dbReference>
<reference evidence="3 4" key="1">
    <citation type="journal article" date="2014" name="PLoS Genet.">
        <title>Phylogenetically driven sequencing of extremely halophilic archaea reveals strategies for static and dynamic osmo-response.</title>
        <authorList>
            <person name="Becker E.A."/>
            <person name="Seitzer P.M."/>
            <person name="Tritt A."/>
            <person name="Larsen D."/>
            <person name="Krusor M."/>
            <person name="Yao A.I."/>
            <person name="Wu D."/>
            <person name="Madern D."/>
            <person name="Eisen J.A."/>
            <person name="Darling A.E."/>
            <person name="Facciotti M.T."/>
        </authorList>
    </citation>
    <scope>NUCLEOTIDE SEQUENCE [LARGE SCALE GENOMIC DNA]</scope>
    <source>
        <strain evidence="3 4">JCM 12255</strain>
    </source>
</reference>
<dbReference type="InterPro" id="IPR011006">
    <property type="entry name" value="CheY-like_superfamily"/>
</dbReference>
<dbReference type="RefSeq" id="WP_007258990.1">
    <property type="nucleotide sequence ID" value="NZ_AOHZ01000041.1"/>
</dbReference>
<dbReference type="SUPFAM" id="SSF52172">
    <property type="entry name" value="CheY-like"/>
    <property type="match status" value="1"/>
</dbReference>
<dbReference type="eggNOG" id="arCOG02589">
    <property type="taxonomic scope" value="Archaea"/>
</dbReference>
<comment type="caution">
    <text evidence="3">The sequence shown here is derived from an EMBL/GenBank/DDBJ whole genome shotgun (WGS) entry which is preliminary data.</text>
</comment>
<feature type="domain" description="Response regulatory" evidence="2">
    <location>
        <begin position="19"/>
        <end position="143"/>
    </location>
</feature>
<dbReference type="InterPro" id="IPR052893">
    <property type="entry name" value="TCS_response_regulator"/>
</dbReference>
<dbReference type="PANTHER" id="PTHR44520:SF2">
    <property type="entry name" value="RESPONSE REGULATOR RCP1"/>
    <property type="match status" value="1"/>
</dbReference>
<name>L9XA82_9EURY</name>
<feature type="modified residue" description="4-aspartylphosphate" evidence="1">
    <location>
        <position position="77"/>
    </location>
</feature>
<evidence type="ECO:0000259" key="2">
    <source>
        <dbReference type="PROSITE" id="PS50110"/>
    </source>
</evidence>
<dbReference type="Gene3D" id="3.40.50.2300">
    <property type="match status" value="1"/>
</dbReference>
<organism evidence="3 4">
    <name type="scientific">Natronolimnohabitans innermongolicus JCM 12255</name>
    <dbReference type="NCBI Taxonomy" id="1227499"/>
    <lineage>
        <taxon>Archaea</taxon>
        <taxon>Methanobacteriati</taxon>
        <taxon>Methanobacteriota</taxon>
        <taxon>Stenosarchaea group</taxon>
        <taxon>Halobacteria</taxon>
        <taxon>Halobacteriales</taxon>
        <taxon>Natrialbaceae</taxon>
        <taxon>Natronolimnohabitans</taxon>
    </lineage>
</organism>
<sequence>MTRSFSNRDRSQSRDERVDVLFGAPDDDYARPFTDALEAADTSARVTVSNDSEAVLEAIAGDIDANEHPRPDVVVVDLELFRPDSLERLAECRARPENRHVPLLVIADGDETDVARSYEFGANAYVEKPEEPAEFASFARSFGDFWLSTVQLPTRD</sequence>
<evidence type="ECO:0000313" key="3">
    <source>
        <dbReference type="EMBL" id="ELY57503.1"/>
    </source>
</evidence>
<dbReference type="AlphaFoldDB" id="L9XA82"/>
<keyword evidence="4" id="KW-1185">Reference proteome</keyword>
<evidence type="ECO:0000256" key="1">
    <source>
        <dbReference type="PROSITE-ProRule" id="PRU00169"/>
    </source>
</evidence>
<dbReference type="PROSITE" id="PS50110">
    <property type="entry name" value="RESPONSE_REGULATORY"/>
    <property type="match status" value="1"/>
</dbReference>
<gene>
    <name evidence="3" type="ORF">C493_08456</name>
</gene>